<dbReference type="CDD" id="cd09272">
    <property type="entry name" value="RNase_HI_RT_Ty1"/>
    <property type="match status" value="1"/>
</dbReference>
<keyword evidence="1" id="KW-0812">Transmembrane</keyword>
<keyword evidence="1" id="KW-1133">Transmembrane helix</keyword>
<proteinExistence type="predicted"/>
<accession>A0A5D3E4W8</accession>
<protein>
    <recommendedName>
        <fullName evidence="4">Mitochondrial protein</fullName>
    </recommendedName>
</protein>
<name>A0A5D3E4W8_CUCMM</name>
<keyword evidence="1" id="KW-0472">Membrane</keyword>
<evidence type="ECO:0000256" key="1">
    <source>
        <dbReference type="SAM" id="Phobius"/>
    </source>
</evidence>
<dbReference type="PANTHER" id="PTHR11439">
    <property type="entry name" value="GAG-POL-RELATED RETROTRANSPOSON"/>
    <property type="match status" value="1"/>
</dbReference>
<dbReference type="AlphaFoldDB" id="A0A5D3E4W8"/>
<organism evidence="2 3">
    <name type="scientific">Cucumis melo var. makuwa</name>
    <name type="common">Oriental melon</name>
    <dbReference type="NCBI Taxonomy" id="1194695"/>
    <lineage>
        <taxon>Eukaryota</taxon>
        <taxon>Viridiplantae</taxon>
        <taxon>Streptophyta</taxon>
        <taxon>Embryophyta</taxon>
        <taxon>Tracheophyta</taxon>
        <taxon>Spermatophyta</taxon>
        <taxon>Magnoliopsida</taxon>
        <taxon>eudicotyledons</taxon>
        <taxon>Gunneridae</taxon>
        <taxon>Pentapetalae</taxon>
        <taxon>rosids</taxon>
        <taxon>fabids</taxon>
        <taxon>Cucurbitales</taxon>
        <taxon>Cucurbitaceae</taxon>
        <taxon>Benincaseae</taxon>
        <taxon>Cucumis</taxon>
    </lineage>
</organism>
<sequence length="187" mass="21316">MFKKTERRCIETYNDSHWARFAVDRKSTCAYCTLMWGNLVTWSKKQGVVARSNIEVEYRAMSLGKSEKIWLFKILSDLHQNYEGGMAEGKGSHLVSWVNVRKSVNHEGVWCLIGVLEGCSLDNCEVPSLPPSFKEKGCFLSLGCFLSFGAVCSVIWDLWGEKNNRVFRGFESDPCEVWSLVLFHVSL</sequence>
<evidence type="ECO:0000313" key="2">
    <source>
        <dbReference type="EMBL" id="TYK30974.1"/>
    </source>
</evidence>
<dbReference type="PANTHER" id="PTHR11439:SF440">
    <property type="entry name" value="INTEGRASE CATALYTIC DOMAIN-CONTAINING PROTEIN"/>
    <property type="match status" value="1"/>
</dbReference>
<comment type="caution">
    <text evidence="2">The sequence shown here is derived from an EMBL/GenBank/DDBJ whole genome shotgun (WGS) entry which is preliminary data.</text>
</comment>
<dbReference type="EMBL" id="SSTD01000141">
    <property type="protein sequence ID" value="TYK30974.1"/>
    <property type="molecule type" value="Genomic_DNA"/>
</dbReference>
<reference evidence="2 3" key="1">
    <citation type="submission" date="2019-08" db="EMBL/GenBank/DDBJ databases">
        <title>Draft genome sequences of two oriental melons (Cucumis melo L. var makuwa).</title>
        <authorList>
            <person name="Kwon S.-Y."/>
        </authorList>
    </citation>
    <scope>NUCLEOTIDE SEQUENCE [LARGE SCALE GENOMIC DNA]</scope>
    <source>
        <strain evidence="3">cv. Chang Bougi</strain>
        <tissue evidence="2">Leaf</tissue>
    </source>
</reference>
<feature type="transmembrane region" description="Helical" evidence="1">
    <location>
        <begin position="138"/>
        <end position="159"/>
    </location>
</feature>
<gene>
    <name evidence="2" type="ORF">E5676_scaffold455G002010</name>
</gene>
<evidence type="ECO:0008006" key="4">
    <source>
        <dbReference type="Google" id="ProtNLM"/>
    </source>
</evidence>
<dbReference type="Proteomes" id="UP000321947">
    <property type="component" value="Unassembled WGS sequence"/>
</dbReference>
<evidence type="ECO:0000313" key="3">
    <source>
        <dbReference type="Proteomes" id="UP000321947"/>
    </source>
</evidence>